<dbReference type="GO" id="GO:0016987">
    <property type="term" value="F:sigma factor activity"/>
    <property type="evidence" value="ECO:0007669"/>
    <property type="project" value="InterPro"/>
</dbReference>
<gene>
    <name evidence="3" type="ORF">ERS852498_01926</name>
</gene>
<dbReference type="SUPFAM" id="SSF88659">
    <property type="entry name" value="Sigma3 and sigma4 domains of RNA polymerase sigma factors"/>
    <property type="match status" value="1"/>
</dbReference>
<dbReference type="InterPro" id="IPR013249">
    <property type="entry name" value="RNA_pol_sigma70_r4_t2"/>
</dbReference>
<reference evidence="3 4" key="1">
    <citation type="submission" date="2015-09" db="EMBL/GenBank/DDBJ databases">
        <authorList>
            <consortium name="Pathogen Informatics"/>
        </authorList>
    </citation>
    <scope>NUCLEOTIDE SEQUENCE [LARGE SCALE GENOMIC DNA]</scope>
    <source>
        <strain evidence="3 4">2789STDY5834885</strain>
    </source>
</reference>
<dbReference type="GO" id="GO:0003677">
    <property type="term" value="F:DNA binding"/>
    <property type="evidence" value="ECO:0007669"/>
    <property type="project" value="InterPro"/>
</dbReference>
<dbReference type="EMBL" id="CZAL01000009">
    <property type="protein sequence ID" value="CUP40867.1"/>
    <property type="molecule type" value="Genomic_DNA"/>
</dbReference>
<dbReference type="InterPro" id="IPR036388">
    <property type="entry name" value="WH-like_DNA-bd_sf"/>
</dbReference>
<dbReference type="AlphaFoldDB" id="A0A174N1S7"/>
<protein>
    <submittedName>
        <fullName evidence="3">RNA polymerase sigma factor</fullName>
    </submittedName>
</protein>
<evidence type="ECO:0000313" key="4">
    <source>
        <dbReference type="Proteomes" id="UP000095709"/>
    </source>
</evidence>
<dbReference type="Pfam" id="PF08281">
    <property type="entry name" value="Sigma70_r4_2"/>
    <property type="match status" value="1"/>
</dbReference>
<feature type="domain" description="RNA polymerase sigma factor 70 region 4 type 2" evidence="2">
    <location>
        <begin position="122"/>
        <end position="172"/>
    </location>
</feature>
<evidence type="ECO:0000259" key="2">
    <source>
        <dbReference type="Pfam" id="PF08281"/>
    </source>
</evidence>
<proteinExistence type="predicted"/>
<evidence type="ECO:0000256" key="1">
    <source>
        <dbReference type="SAM" id="MobiDB-lite"/>
    </source>
</evidence>
<organism evidence="3 4">
    <name type="scientific">Fusicatenibacter saccharivorans</name>
    <dbReference type="NCBI Taxonomy" id="1150298"/>
    <lineage>
        <taxon>Bacteria</taxon>
        <taxon>Bacillati</taxon>
        <taxon>Bacillota</taxon>
        <taxon>Clostridia</taxon>
        <taxon>Lachnospirales</taxon>
        <taxon>Lachnospiraceae</taxon>
        <taxon>Fusicatenibacter</taxon>
    </lineage>
</organism>
<dbReference type="RefSeq" id="WP_055266813.1">
    <property type="nucleotide sequence ID" value="NZ_CZAL01000009.1"/>
</dbReference>
<name>A0A174N1S7_9FIRM</name>
<dbReference type="CDD" id="cd06171">
    <property type="entry name" value="Sigma70_r4"/>
    <property type="match status" value="1"/>
</dbReference>
<sequence>MSGKNIFLKFSQASQPKEASSGRVVGERGRNDLPPGKKGGETMTPDRHYEHKQHTFDCFCKKVLKCEAYNGYREISRRLAHEVTFSELPEDSMEQLASYDRYPWEYTSFPVGGDVILIENDRLAEALNALPQDGRNILLMYFFLDMADREIAERMHVARRTVNARRQKAYRLLKELMGGDVDD</sequence>
<feature type="region of interest" description="Disordered" evidence="1">
    <location>
        <begin position="13"/>
        <end position="44"/>
    </location>
</feature>
<evidence type="ECO:0000313" key="3">
    <source>
        <dbReference type="EMBL" id="CUP40867.1"/>
    </source>
</evidence>
<dbReference type="InterPro" id="IPR013324">
    <property type="entry name" value="RNA_pol_sigma_r3/r4-like"/>
</dbReference>
<dbReference type="Gene3D" id="1.10.10.10">
    <property type="entry name" value="Winged helix-like DNA-binding domain superfamily/Winged helix DNA-binding domain"/>
    <property type="match status" value="1"/>
</dbReference>
<dbReference type="Proteomes" id="UP000095709">
    <property type="component" value="Unassembled WGS sequence"/>
</dbReference>
<dbReference type="GO" id="GO:0006352">
    <property type="term" value="P:DNA-templated transcription initiation"/>
    <property type="evidence" value="ECO:0007669"/>
    <property type="project" value="InterPro"/>
</dbReference>
<accession>A0A174N1S7</accession>